<gene>
    <name evidence="4" type="ORF">CEUSTIGMA_g4122.t1</name>
</gene>
<dbReference type="Proteomes" id="UP000232323">
    <property type="component" value="Unassembled WGS sequence"/>
</dbReference>
<evidence type="ECO:0000313" key="5">
    <source>
        <dbReference type="Proteomes" id="UP000232323"/>
    </source>
</evidence>
<dbReference type="Pfam" id="PF00685">
    <property type="entry name" value="Sulfotransfer_1"/>
    <property type="match status" value="1"/>
</dbReference>
<dbReference type="EC" id="2.8.2.-" evidence="1"/>
<evidence type="ECO:0000256" key="1">
    <source>
        <dbReference type="RuleBase" id="RU361155"/>
    </source>
</evidence>
<dbReference type="AlphaFoldDB" id="A0A250X0U6"/>
<dbReference type="EMBL" id="BEGY01000019">
    <property type="protein sequence ID" value="GAX76676.1"/>
    <property type="molecule type" value="Genomic_DNA"/>
</dbReference>
<dbReference type="InterPro" id="IPR027417">
    <property type="entry name" value="P-loop_NTPase"/>
</dbReference>
<accession>A0A250X0U6</accession>
<dbReference type="InterPro" id="IPR052654">
    <property type="entry name" value="CS_Sulfotransferase"/>
</dbReference>
<organism evidence="4 5">
    <name type="scientific">Chlamydomonas eustigma</name>
    <dbReference type="NCBI Taxonomy" id="1157962"/>
    <lineage>
        <taxon>Eukaryota</taxon>
        <taxon>Viridiplantae</taxon>
        <taxon>Chlorophyta</taxon>
        <taxon>core chlorophytes</taxon>
        <taxon>Chlorophyceae</taxon>
        <taxon>CS clade</taxon>
        <taxon>Chlamydomonadales</taxon>
        <taxon>Chlamydomonadaceae</taxon>
        <taxon>Chlamydomonas</taxon>
    </lineage>
</organism>
<keyword evidence="5" id="KW-1185">Reference proteome</keyword>
<feature type="signal peptide" evidence="2">
    <location>
        <begin position="1"/>
        <end position="25"/>
    </location>
</feature>
<dbReference type="PANTHER" id="PTHR15723:SF0">
    <property type="entry name" value="CARBOHYDRATE SULFOTRANSFERASE 15"/>
    <property type="match status" value="1"/>
</dbReference>
<evidence type="ECO:0000256" key="2">
    <source>
        <dbReference type="SAM" id="SignalP"/>
    </source>
</evidence>
<sequence length="382" mass="44797">MRTVRDWRNSFGAWLLCFQVHINLGLEDHTSYLSLQAQPPQYTVHEMWKTHQKLPQYDRLMQAAGDTFPYLPQEYIKEYKSPCWKGPGEELKCLPYFQILGVSKCGTTDLYHRLTFNPDMVDCGWKGPHFWDESTYPITAGRRGKKYDGSFPAYVSIFDKAALDIQSGRTTKITGEASSNTYTGVLTFCRGAAWPRKLNITLAQYIYEAAPWSRFIVLFRDPVDRYYSAYYYYRPRSRGVGTPEEFHQQAIEDVQAWKNCLERQSERLCLQHYQPQQLVKGLYAAFLPAWLEVWDRSRFLIMRTEDYKMAQSAHVAAATEFLGMSKMADKVMDEAIRMDKANVKRYLAMLPQTRQLLQDFYRPYNKRLMEAMGGDDRWLWGY</sequence>
<proteinExistence type="inferred from homology"/>
<keyword evidence="1" id="KW-0808">Transferase</keyword>
<comment type="similarity">
    <text evidence="1">Belongs to the sulfotransferase 1 family.</text>
</comment>
<feature type="chain" id="PRO_5012852079" description="Sulfotransferase" evidence="2">
    <location>
        <begin position="26"/>
        <end position="382"/>
    </location>
</feature>
<keyword evidence="2" id="KW-0732">Signal</keyword>
<reference evidence="4 5" key="1">
    <citation type="submission" date="2017-08" db="EMBL/GenBank/DDBJ databases">
        <title>Acidophilic green algal genome provides insights into adaptation to an acidic environment.</title>
        <authorList>
            <person name="Hirooka S."/>
            <person name="Hirose Y."/>
            <person name="Kanesaki Y."/>
            <person name="Higuchi S."/>
            <person name="Fujiwara T."/>
            <person name="Onuma R."/>
            <person name="Era A."/>
            <person name="Ohbayashi R."/>
            <person name="Uzuka A."/>
            <person name="Nozaki H."/>
            <person name="Yoshikawa H."/>
            <person name="Miyagishima S.Y."/>
        </authorList>
    </citation>
    <scope>NUCLEOTIDE SEQUENCE [LARGE SCALE GENOMIC DNA]</scope>
    <source>
        <strain evidence="4 5">NIES-2499</strain>
    </source>
</reference>
<dbReference type="GO" id="GO:0019319">
    <property type="term" value="P:hexose biosynthetic process"/>
    <property type="evidence" value="ECO:0007669"/>
    <property type="project" value="TreeGrafter"/>
</dbReference>
<evidence type="ECO:0000259" key="3">
    <source>
        <dbReference type="Pfam" id="PF00685"/>
    </source>
</evidence>
<dbReference type="OrthoDB" id="538231at2759"/>
<protein>
    <recommendedName>
        <fullName evidence="1">Sulfotransferase</fullName>
        <ecNumber evidence="1">2.8.2.-</ecNumber>
    </recommendedName>
</protein>
<dbReference type="GO" id="GO:0050659">
    <property type="term" value="F:N-acetylgalactosamine 4-sulfate 6-O-sulfotransferase activity"/>
    <property type="evidence" value="ECO:0007669"/>
    <property type="project" value="TreeGrafter"/>
</dbReference>
<dbReference type="InterPro" id="IPR000863">
    <property type="entry name" value="Sulfotransferase_dom"/>
</dbReference>
<feature type="domain" description="Sulfotransferase" evidence="3">
    <location>
        <begin position="213"/>
        <end position="333"/>
    </location>
</feature>
<name>A0A250X0U6_9CHLO</name>
<dbReference type="STRING" id="1157962.A0A250X0U6"/>
<dbReference type="Gene3D" id="3.40.50.300">
    <property type="entry name" value="P-loop containing nucleotide triphosphate hydrolases"/>
    <property type="match status" value="1"/>
</dbReference>
<dbReference type="PANTHER" id="PTHR15723">
    <property type="entry name" value="CARBOHYDRATE SULFOTRANSFERASE 15"/>
    <property type="match status" value="1"/>
</dbReference>
<comment type="caution">
    <text evidence="4">The sequence shown here is derived from an EMBL/GenBank/DDBJ whole genome shotgun (WGS) entry which is preliminary data.</text>
</comment>
<evidence type="ECO:0000313" key="4">
    <source>
        <dbReference type="EMBL" id="GAX76676.1"/>
    </source>
</evidence>
<dbReference type="SUPFAM" id="SSF52540">
    <property type="entry name" value="P-loop containing nucleoside triphosphate hydrolases"/>
    <property type="match status" value="1"/>
</dbReference>